<evidence type="ECO:0000313" key="1">
    <source>
        <dbReference type="EMBL" id="CAF3479947.1"/>
    </source>
</evidence>
<comment type="caution">
    <text evidence="1">The sequence shown here is derived from an EMBL/GenBank/DDBJ whole genome shotgun (WGS) entry which is preliminary data.</text>
</comment>
<gene>
    <name evidence="1" type="ORF">GRG538_LOCUS16267</name>
</gene>
<evidence type="ECO:0000313" key="2">
    <source>
        <dbReference type="Proteomes" id="UP000663872"/>
    </source>
</evidence>
<reference evidence="1" key="1">
    <citation type="submission" date="2021-02" db="EMBL/GenBank/DDBJ databases">
        <authorList>
            <person name="Nowell W R."/>
        </authorList>
    </citation>
    <scope>NUCLEOTIDE SEQUENCE</scope>
</reference>
<dbReference type="AlphaFoldDB" id="A0A818FU25"/>
<organism evidence="1 2">
    <name type="scientific">Rotaria socialis</name>
    <dbReference type="NCBI Taxonomy" id="392032"/>
    <lineage>
        <taxon>Eukaryota</taxon>
        <taxon>Metazoa</taxon>
        <taxon>Spiralia</taxon>
        <taxon>Gnathifera</taxon>
        <taxon>Rotifera</taxon>
        <taxon>Eurotatoria</taxon>
        <taxon>Bdelloidea</taxon>
        <taxon>Philodinida</taxon>
        <taxon>Philodinidae</taxon>
        <taxon>Rotaria</taxon>
    </lineage>
</organism>
<proteinExistence type="predicted"/>
<dbReference type="EMBL" id="CAJNYT010002602">
    <property type="protein sequence ID" value="CAF3479947.1"/>
    <property type="molecule type" value="Genomic_DNA"/>
</dbReference>
<dbReference type="Proteomes" id="UP000663872">
    <property type="component" value="Unassembled WGS sequence"/>
</dbReference>
<name>A0A818FU25_9BILA</name>
<protein>
    <submittedName>
        <fullName evidence="1">Uncharacterized protein</fullName>
    </submittedName>
</protein>
<sequence>MQRVCFCKTVSLFNHVLQPSQALALFYQSLVFSLKNLALIRWISSNVDIPNGLQLLMIDLNGNVTVDDELLYKQFSNAKREVEQQSDTISILRWISRIVFRLASDCSISSKLDRSIEFESINEFLKQFHTISADDRSTLSDDDEGISSDDLDDEDISRKAIHRALMKCIDYITSSSVTNSSNNDENKTNTTEMQDLESNSIALYNQEIIQILCSDTLELEIELARELRQSSFELSSTFTTQPLPHDSTFYSAWATLWRNVTLEYLQFSDQSQLRKATLWRNVTLEYLQFSDQSQLRKVSLDNYGNLNSSIDNHRRWSMRENDRVLDEIAKRQKNLKKIKTLDRRDESDHMCLHDRLMSEIKQKRILKPIDQSLISTTTLDSSRKRIRPNLIESDLSSDDEDDELQRDEHGRKRVAVIDCLLESSSPSSPEDITDSTISFFVF</sequence>
<accession>A0A818FU25</accession>